<dbReference type="Gene3D" id="3.40.50.12160">
    <property type="entry name" value="Methylthiotransferase, N-terminal domain"/>
    <property type="match status" value="1"/>
</dbReference>
<organism evidence="14 15">
    <name type="scientific">Devosia algicola</name>
    <dbReference type="NCBI Taxonomy" id="3026418"/>
    <lineage>
        <taxon>Bacteria</taxon>
        <taxon>Pseudomonadati</taxon>
        <taxon>Pseudomonadota</taxon>
        <taxon>Alphaproteobacteria</taxon>
        <taxon>Hyphomicrobiales</taxon>
        <taxon>Devosiaceae</taxon>
        <taxon>Devosia</taxon>
    </lineage>
</organism>
<feature type="compositionally biased region" description="Basic and acidic residues" evidence="10">
    <location>
        <begin position="469"/>
        <end position="486"/>
    </location>
</feature>
<dbReference type="PROSITE" id="PS51918">
    <property type="entry name" value="RADICAL_SAM"/>
    <property type="match status" value="1"/>
</dbReference>
<dbReference type="PANTHER" id="PTHR43020:SF2">
    <property type="entry name" value="MITOCHONDRIAL TRNA METHYLTHIOTRANSFERASE CDK5RAP1"/>
    <property type="match status" value="1"/>
</dbReference>
<evidence type="ECO:0000256" key="7">
    <source>
        <dbReference type="ARBA" id="ARBA00023014"/>
    </source>
</evidence>
<protein>
    <recommendedName>
        <fullName evidence="8 9">tRNA-2-methylthio-N(6)-dimethylallyladenosine synthase</fullName>
        <ecNumber evidence="8 9">2.8.4.3</ecNumber>
    </recommendedName>
    <alternativeName>
        <fullName evidence="9">(Dimethylallyl)adenosine tRNA methylthiotransferase MiaB</fullName>
    </alternativeName>
    <alternativeName>
        <fullName evidence="9">tRNA-i(6)A37 methylthiotransferase</fullName>
    </alternativeName>
</protein>
<feature type="domain" description="TRAM" evidence="11">
    <location>
        <begin position="399"/>
        <end position="461"/>
    </location>
</feature>
<evidence type="ECO:0000256" key="1">
    <source>
        <dbReference type="ARBA" id="ARBA00003234"/>
    </source>
</evidence>
<feature type="binding site" evidence="9">
    <location>
        <position position="18"/>
    </location>
    <ligand>
        <name>[4Fe-4S] cluster</name>
        <dbReference type="ChEBI" id="CHEBI:49883"/>
        <label>1</label>
    </ligand>
</feature>
<comment type="subunit">
    <text evidence="9">Monomer.</text>
</comment>
<keyword evidence="15" id="KW-1185">Reference proteome</keyword>
<evidence type="ECO:0000259" key="12">
    <source>
        <dbReference type="PROSITE" id="PS51449"/>
    </source>
</evidence>
<dbReference type="EMBL" id="CP118246">
    <property type="protein sequence ID" value="WDR01854.1"/>
    <property type="molecule type" value="Genomic_DNA"/>
</dbReference>
<feature type="binding site" evidence="9">
    <location>
        <position position="182"/>
    </location>
    <ligand>
        <name>[4Fe-4S] cluster</name>
        <dbReference type="ChEBI" id="CHEBI:49883"/>
        <label>2</label>
        <note>4Fe-4S-S-AdoMet</note>
    </ligand>
</feature>
<dbReference type="SFLD" id="SFLDG01082">
    <property type="entry name" value="B12-binding_domain_containing"/>
    <property type="match status" value="1"/>
</dbReference>
<evidence type="ECO:0000259" key="13">
    <source>
        <dbReference type="PROSITE" id="PS51918"/>
    </source>
</evidence>
<evidence type="ECO:0000256" key="9">
    <source>
        <dbReference type="HAMAP-Rule" id="MF_01864"/>
    </source>
</evidence>
<comment type="subcellular location">
    <subcellularLocation>
        <location evidence="9">Cytoplasm</location>
    </subcellularLocation>
</comment>
<keyword evidence="9" id="KW-0819">tRNA processing</keyword>
<reference evidence="14 15" key="1">
    <citation type="submission" date="2023-02" db="EMBL/GenBank/DDBJ databases">
        <title>Devosia algicola sp. nov., isolated from the phycosphere of marine algae.</title>
        <authorList>
            <person name="Kim J.M."/>
            <person name="Lee J.K."/>
            <person name="Choi B.J."/>
            <person name="Bayburt H."/>
            <person name="Jeon C.O."/>
        </authorList>
    </citation>
    <scope>NUCLEOTIDE SEQUENCE [LARGE SCALE GENOMIC DNA]</scope>
    <source>
        <strain evidence="14 15">G20-9</strain>
    </source>
</reference>
<feature type="binding site" evidence="9">
    <location>
        <position position="54"/>
    </location>
    <ligand>
        <name>[4Fe-4S] cluster</name>
        <dbReference type="ChEBI" id="CHEBI:49883"/>
        <label>1</label>
    </ligand>
</feature>
<evidence type="ECO:0000313" key="14">
    <source>
        <dbReference type="EMBL" id="WDR01854.1"/>
    </source>
</evidence>
<dbReference type="NCBIfam" id="TIGR00089">
    <property type="entry name" value="MiaB/RimO family radical SAM methylthiotransferase"/>
    <property type="match status" value="1"/>
</dbReference>
<feature type="binding site" evidence="9">
    <location>
        <position position="178"/>
    </location>
    <ligand>
        <name>[4Fe-4S] cluster</name>
        <dbReference type="ChEBI" id="CHEBI:49883"/>
        <label>2</label>
        <note>4Fe-4S-S-AdoMet</note>
    </ligand>
</feature>
<evidence type="ECO:0000256" key="3">
    <source>
        <dbReference type="ARBA" id="ARBA00022679"/>
    </source>
</evidence>
<keyword evidence="7 9" id="KW-0411">Iron-sulfur</keyword>
<dbReference type="Gene3D" id="3.80.30.20">
    <property type="entry name" value="tm_1862 like domain"/>
    <property type="match status" value="1"/>
</dbReference>
<comment type="catalytic activity">
    <reaction evidence="9">
        <text>N(6)-dimethylallyladenosine(37) in tRNA + (sulfur carrier)-SH + AH2 + 2 S-adenosyl-L-methionine = 2-methylsulfanyl-N(6)-dimethylallyladenosine(37) in tRNA + (sulfur carrier)-H + 5'-deoxyadenosine + L-methionine + A + S-adenosyl-L-homocysteine + 2 H(+)</text>
        <dbReference type="Rhea" id="RHEA:37067"/>
        <dbReference type="Rhea" id="RHEA-COMP:10375"/>
        <dbReference type="Rhea" id="RHEA-COMP:10376"/>
        <dbReference type="Rhea" id="RHEA-COMP:14737"/>
        <dbReference type="Rhea" id="RHEA-COMP:14739"/>
        <dbReference type="ChEBI" id="CHEBI:13193"/>
        <dbReference type="ChEBI" id="CHEBI:15378"/>
        <dbReference type="ChEBI" id="CHEBI:17319"/>
        <dbReference type="ChEBI" id="CHEBI:17499"/>
        <dbReference type="ChEBI" id="CHEBI:29917"/>
        <dbReference type="ChEBI" id="CHEBI:57844"/>
        <dbReference type="ChEBI" id="CHEBI:57856"/>
        <dbReference type="ChEBI" id="CHEBI:59789"/>
        <dbReference type="ChEBI" id="CHEBI:64428"/>
        <dbReference type="ChEBI" id="CHEBI:74415"/>
        <dbReference type="ChEBI" id="CHEBI:74417"/>
        <dbReference type="EC" id="2.8.4.3"/>
    </reaction>
</comment>
<dbReference type="InterPro" id="IPR006638">
    <property type="entry name" value="Elp3/MiaA/NifB-like_rSAM"/>
</dbReference>
<dbReference type="NCBIfam" id="TIGR01574">
    <property type="entry name" value="miaB-methiolase"/>
    <property type="match status" value="1"/>
</dbReference>
<dbReference type="HAMAP" id="MF_01864">
    <property type="entry name" value="tRNA_metthiotr_MiaB"/>
    <property type="match status" value="1"/>
</dbReference>
<dbReference type="Pfam" id="PF00919">
    <property type="entry name" value="UPF0004"/>
    <property type="match status" value="1"/>
</dbReference>
<evidence type="ECO:0000313" key="15">
    <source>
        <dbReference type="Proteomes" id="UP001220530"/>
    </source>
</evidence>
<dbReference type="SMART" id="SM00729">
    <property type="entry name" value="Elp3"/>
    <property type="match status" value="1"/>
</dbReference>
<keyword evidence="4 9" id="KW-0949">S-adenosyl-L-methionine</keyword>
<keyword evidence="5 9" id="KW-0479">Metal-binding</keyword>
<dbReference type="Pfam" id="PF01938">
    <property type="entry name" value="TRAM"/>
    <property type="match status" value="1"/>
</dbReference>
<evidence type="ECO:0000256" key="6">
    <source>
        <dbReference type="ARBA" id="ARBA00023004"/>
    </source>
</evidence>
<gene>
    <name evidence="9 14" type="primary">miaB</name>
    <name evidence="14" type="ORF">PSQ19_14180</name>
</gene>
<keyword evidence="3 9" id="KW-0808">Transferase</keyword>
<name>A0ABY7YLA7_9HYPH</name>
<dbReference type="PANTHER" id="PTHR43020">
    <property type="entry name" value="CDK5 REGULATORY SUBUNIT-ASSOCIATED PROTEIN 1"/>
    <property type="match status" value="1"/>
</dbReference>
<keyword evidence="9" id="KW-0963">Cytoplasm</keyword>
<accession>A0ABY7YLA7</accession>
<comment type="similarity">
    <text evidence="9">Belongs to the methylthiotransferase family. MiaB subfamily.</text>
</comment>
<evidence type="ECO:0000256" key="2">
    <source>
        <dbReference type="ARBA" id="ARBA00022485"/>
    </source>
</evidence>
<evidence type="ECO:0000259" key="11">
    <source>
        <dbReference type="PROSITE" id="PS50926"/>
    </source>
</evidence>
<evidence type="ECO:0000256" key="8">
    <source>
        <dbReference type="ARBA" id="ARBA00033765"/>
    </source>
</evidence>
<dbReference type="InterPro" id="IPR005839">
    <property type="entry name" value="Methylthiotransferase"/>
</dbReference>
<evidence type="ECO:0000256" key="10">
    <source>
        <dbReference type="SAM" id="MobiDB-lite"/>
    </source>
</evidence>
<dbReference type="SFLD" id="SFLDG01061">
    <property type="entry name" value="methylthiotransferase"/>
    <property type="match status" value="1"/>
</dbReference>
<feature type="binding site" evidence="9">
    <location>
        <position position="92"/>
    </location>
    <ligand>
        <name>[4Fe-4S] cluster</name>
        <dbReference type="ChEBI" id="CHEBI:49883"/>
        <label>1</label>
    </ligand>
</feature>
<dbReference type="InterPro" id="IPR023404">
    <property type="entry name" value="rSAM_horseshoe"/>
</dbReference>
<evidence type="ECO:0000256" key="5">
    <source>
        <dbReference type="ARBA" id="ARBA00022723"/>
    </source>
</evidence>
<dbReference type="InterPro" id="IPR058240">
    <property type="entry name" value="rSAM_sf"/>
</dbReference>
<dbReference type="InterPro" id="IPR007197">
    <property type="entry name" value="rSAM"/>
</dbReference>
<dbReference type="CDD" id="cd01335">
    <property type="entry name" value="Radical_SAM"/>
    <property type="match status" value="1"/>
</dbReference>
<evidence type="ECO:0000256" key="4">
    <source>
        <dbReference type="ARBA" id="ARBA00022691"/>
    </source>
</evidence>
<dbReference type="InterPro" id="IPR002792">
    <property type="entry name" value="TRAM_dom"/>
</dbReference>
<feature type="region of interest" description="Disordered" evidence="10">
    <location>
        <begin position="466"/>
        <end position="486"/>
    </location>
</feature>
<proteinExistence type="inferred from homology"/>
<comment type="function">
    <text evidence="1 9">Catalyzes the methylthiolation of N6-(dimethylallyl)adenosine (i(6)A), leading to the formation of 2-methylthio-N6-(dimethylallyl)adenosine (ms(2)i(6)A) at position 37 in tRNAs that read codons beginning with uridine.</text>
</comment>
<dbReference type="InterPro" id="IPR006463">
    <property type="entry name" value="MiaB_methiolase"/>
</dbReference>
<feature type="binding site" evidence="9">
    <location>
        <position position="185"/>
    </location>
    <ligand>
        <name>[4Fe-4S] cluster</name>
        <dbReference type="ChEBI" id="CHEBI:49883"/>
        <label>2</label>
        <note>4Fe-4S-S-AdoMet</note>
    </ligand>
</feature>
<dbReference type="SFLD" id="SFLDS00029">
    <property type="entry name" value="Radical_SAM"/>
    <property type="match status" value="1"/>
</dbReference>
<sequence length="486" mass="53169">MTQTPQNTKKLFIKTYGCQMNVYDSDRMADALAPHGYQPVSDIATADLVLLNTCHIREKASEKVFSELGRLKELQAERRAGGQDLLIGVAGCVAQAEGEEIARRAPVVDMVFGPQAYHRLPDMVAKAAGSRHLHPALRTPVIDTDFPEEDKFDYLPAPQKEVVIKRGLTAFLTVQEGCDKFCSFCVVPYTRGAEVSRPVQQVLAEARGLVAGGVREITLLGQNVNAYHGLDEAGNPVGLGQLAYLLAEIEGLARLRYTTSHPRDMDDGLIAAHRDLDILMPYLHLPVQSGSDTILKAMNRRHTRDDYMRVIDKIRSARSDMALSGDFIVGFPGETDKDFEDTLRIIADVGYASAYSFKYSTRPGTPGANLDGQIEEAVKNERLYRLQALVDAQTTAFHTSCVGKTLPVLIEREGRMAGQVGGRSPYLQAVHFEGSTDLIGQILPLEIIGTSTNSLVGKLTQAGLNNSDISHDTTRKSVSVDESRVA</sequence>
<dbReference type="PROSITE" id="PS50926">
    <property type="entry name" value="TRAM"/>
    <property type="match status" value="1"/>
</dbReference>
<keyword evidence="2 9" id="KW-0004">4Fe-4S</keyword>
<dbReference type="Proteomes" id="UP001220530">
    <property type="component" value="Chromosome"/>
</dbReference>
<dbReference type="InterPro" id="IPR038135">
    <property type="entry name" value="Methylthiotransferase_N_sf"/>
</dbReference>
<dbReference type="SFLD" id="SFLDF00273">
    <property type="entry name" value="(dimethylallyl)adenosine_tRNA"/>
    <property type="match status" value="1"/>
</dbReference>
<dbReference type="InterPro" id="IPR013848">
    <property type="entry name" value="Methylthiotransferase_N"/>
</dbReference>
<dbReference type="EC" id="2.8.4.3" evidence="8 9"/>
<dbReference type="GO" id="GO:0035597">
    <property type="term" value="F:tRNA-2-methylthio-N(6)-dimethylallyladenosine(37) synthase activity"/>
    <property type="evidence" value="ECO:0007669"/>
    <property type="project" value="UniProtKB-EC"/>
</dbReference>
<dbReference type="PROSITE" id="PS51449">
    <property type="entry name" value="MTTASE_N"/>
    <property type="match status" value="1"/>
</dbReference>
<feature type="domain" description="Radical SAM core" evidence="13">
    <location>
        <begin position="164"/>
        <end position="396"/>
    </location>
</feature>
<feature type="domain" description="MTTase N-terminal" evidence="12">
    <location>
        <begin position="9"/>
        <end position="129"/>
    </location>
</feature>
<dbReference type="SUPFAM" id="SSF102114">
    <property type="entry name" value="Radical SAM enzymes"/>
    <property type="match status" value="1"/>
</dbReference>
<dbReference type="Pfam" id="PF04055">
    <property type="entry name" value="Radical_SAM"/>
    <property type="match status" value="1"/>
</dbReference>
<dbReference type="InterPro" id="IPR020612">
    <property type="entry name" value="Methylthiotransferase_CS"/>
</dbReference>
<dbReference type="RefSeq" id="WP_282218264.1">
    <property type="nucleotide sequence ID" value="NZ_CP118246.1"/>
</dbReference>
<dbReference type="PROSITE" id="PS01278">
    <property type="entry name" value="MTTASE_RADICAL"/>
    <property type="match status" value="1"/>
</dbReference>
<keyword evidence="6 9" id="KW-0408">Iron</keyword>
<comment type="cofactor">
    <cofactor evidence="9">
        <name>[4Fe-4S] cluster</name>
        <dbReference type="ChEBI" id="CHEBI:49883"/>
    </cofactor>
    <text evidence="9">Binds 2 [4Fe-4S] clusters. One cluster is coordinated with 3 cysteines and an exchangeable S-adenosyl-L-methionine.</text>
</comment>